<dbReference type="Proteomes" id="UP000289152">
    <property type="component" value="Unassembled WGS sequence"/>
</dbReference>
<evidence type="ECO:0000256" key="1">
    <source>
        <dbReference type="SAM" id="MobiDB-lite"/>
    </source>
</evidence>
<organism evidence="2 3">
    <name type="scientific">Tremella mesenterica</name>
    <name type="common">Jelly fungus</name>
    <dbReference type="NCBI Taxonomy" id="5217"/>
    <lineage>
        <taxon>Eukaryota</taxon>
        <taxon>Fungi</taxon>
        <taxon>Dikarya</taxon>
        <taxon>Basidiomycota</taxon>
        <taxon>Agaricomycotina</taxon>
        <taxon>Tremellomycetes</taxon>
        <taxon>Tremellales</taxon>
        <taxon>Tremellaceae</taxon>
        <taxon>Tremella</taxon>
    </lineage>
</organism>
<name>A0A4Q1BSP5_TREME</name>
<accession>A0A4Q1BSP5</accession>
<evidence type="ECO:0000313" key="2">
    <source>
        <dbReference type="EMBL" id="RXK40980.1"/>
    </source>
</evidence>
<comment type="caution">
    <text evidence="2">The sequence shown here is derived from an EMBL/GenBank/DDBJ whole genome shotgun (WGS) entry which is preliminary data.</text>
</comment>
<sequence length="149" mass="17540">MSFWPSRYEIDDLFMFLEDAVKGSRQLRIGQPVLLDVDWEALSYYGVGHATHDLDVRGKRNVYYHAMLHDLIMHLETQNLFFFEQLLVEEGKQELGLLKEERVQIDIKIADMWTRVRQRELETQVVPKREESADMSEVENSLSLPAVQE</sequence>
<dbReference type="EMBL" id="SDIL01000013">
    <property type="protein sequence ID" value="RXK40980.1"/>
    <property type="molecule type" value="Genomic_DNA"/>
</dbReference>
<evidence type="ECO:0000313" key="3">
    <source>
        <dbReference type="Proteomes" id="UP000289152"/>
    </source>
</evidence>
<proteinExistence type="predicted"/>
<keyword evidence="3" id="KW-1185">Reference proteome</keyword>
<dbReference type="InParanoid" id="A0A4Q1BSP5"/>
<dbReference type="AlphaFoldDB" id="A0A4Q1BSP5"/>
<dbReference type="VEuPathDB" id="FungiDB:TREMEDRAFT_60541"/>
<gene>
    <name evidence="2" type="ORF">M231_01828</name>
</gene>
<feature type="region of interest" description="Disordered" evidence="1">
    <location>
        <begin position="127"/>
        <end position="149"/>
    </location>
</feature>
<protein>
    <submittedName>
        <fullName evidence="2">Uncharacterized protein</fullName>
    </submittedName>
</protein>
<reference evidence="2 3" key="1">
    <citation type="submission" date="2016-06" db="EMBL/GenBank/DDBJ databases">
        <title>Evolution of pathogenesis and genome organization in the Tremellales.</title>
        <authorList>
            <person name="Cuomo C."/>
            <person name="Litvintseva A."/>
            <person name="Heitman J."/>
            <person name="Chen Y."/>
            <person name="Sun S."/>
            <person name="Springer D."/>
            <person name="Dromer F."/>
            <person name="Young S."/>
            <person name="Zeng Q."/>
            <person name="Chapman S."/>
            <person name="Gujja S."/>
            <person name="Saif S."/>
            <person name="Birren B."/>
        </authorList>
    </citation>
    <scope>NUCLEOTIDE SEQUENCE [LARGE SCALE GENOMIC DNA]</scope>
    <source>
        <strain evidence="2 3">ATCC 28783</strain>
    </source>
</reference>